<dbReference type="STRING" id="135208.A0A4Y9ZMK9"/>
<dbReference type="EMBL" id="SFCI01001556">
    <property type="protein sequence ID" value="TFY75480.1"/>
    <property type="molecule type" value="Genomic_DNA"/>
</dbReference>
<organism evidence="1 2">
    <name type="scientific">Hericium alpestre</name>
    <dbReference type="NCBI Taxonomy" id="135208"/>
    <lineage>
        <taxon>Eukaryota</taxon>
        <taxon>Fungi</taxon>
        <taxon>Dikarya</taxon>
        <taxon>Basidiomycota</taxon>
        <taxon>Agaricomycotina</taxon>
        <taxon>Agaricomycetes</taxon>
        <taxon>Russulales</taxon>
        <taxon>Hericiaceae</taxon>
        <taxon>Hericium</taxon>
    </lineage>
</organism>
<sequence>MSAPRASTADVKFWLTAGRSRLVHLDGVTIRSDASTVKDARQTLDNEMDAINVLLSSMGERRNALSPISCLHVEILSRIFMILSEEDRPSLSDVHWRIGGNRKKEDSGGNLDMGWLKITHVCHHWRVVALDNGMLWAHVVFDLGQNWTTEFLTRARHFPLTIHMHDVHGAPVANGGQCFQDIISQHLYHTKELAFSSRGYIVRPPGRPMADPMLSVIAALSKPAPVLESISVHSIIPRPVNMVSNLFDHQAPRLRRLDLQYCTISWPLPEFQKLVHLAITCNSSSPTAQDAIMPSEIAQDVAAFRQFWFSLERMPLLETLVLEWCIHCGQRPIKT</sequence>
<gene>
    <name evidence="1" type="ORF">EWM64_g8532</name>
</gene>
<reference evidence="1 2" key="1">
    <citation type="submission" date="2019-02" db="EMBL/GenBank/DDBJ databases">
        <title>Genome sequencing of the rare red list fungi Hericium alpestre (H. flagellum).</title>
        <authorList>
            <person name="Buettner E."/>
            <person name="Kellner H."/>
        </authorList>
    </citation>
    <scope>NUCLEOTIDE SEQUENCE [LARGE SCALE GENOMIC DNA]</scope>
    <source>
        <strain evidence="1 2">DSM 108284</strain>
    </source>
</reference>
<comment type="caution">
    <text evidence="1">The sequence shown here is derived from an EMBL/GenBank/DDBJ whole genome shotgun (WGS) entry which is preliminary data.</text>
</comment>
<dbReference type="OrthoDB" id="2884925at2759"/>
<evidence type="ECO:0000313" key="2">
    <source>
        <dbReference type="Proteomes" id="UP000298061"/>
    </source>
</evidence>
<proteinExistence type="predicted"/>
<protein>
    <submittedName>
        <fullName evidence="1">Uncharacterized protein</fullName>
    </submittedName>
</protein>
<keyword evidence="2" id="KW-1185">Reference proteome</keyword>
<name>A0A4Y9ZMK9_9AGAM</name>
<dbReference type="AlphaFoldDB" id="A0A4Y9ZMK9"/>
<evidence type="ECO:0000313" key="1">
    <source>
        <dbReference type="EMBL" id="TFY75480.1"/>
    </source>
</evidence>
<dbReference type="Proteomes" id="UP000298061">
    <property type="component" value="Unassembled WGS sequence"/>
</dbReference>
<accession>A0A4Y9ZMK9</accession>